<organism evidence="2 3">
    <name type="scientific">Burkholderia singularis</name>
    <dbReference type="NCBI Taxonomy" id="1503053"/>
    <lineage>
        <taxon>Bacteria</taxon>
        <taxon>Pseudomonadati</taxon>
        <taxon>Pseudomonadota</taxon>
        <taxon>Betaproteobacteria</taxon>
        <taxon>Burkholderiales</taxon>
        <taxon>Burkholderiaceae</taxon>
        <taxon>Burkholderia</taxon>
        <taxon>pseudomallei group</taxon>
    </lineage>
</organism>
<dbReference type="Proteomes" id="UP000062788">
    <property type="component" value="Unassembled WGS sequence"/>
</dbReference>
<evidence type="ECO:0000313" key="2">
    <source>
        <dbReference type="EMBL" id="KVE28444.1"/>
    </source>
</evidence>
<dbReference type="OrthoDB" id="190276at2"/>
<feature type="domain" description="Fe2OG dioxygenase" evidence="1">
    <location>
        <begin position="96"/>
        <end position="193"/>
    </location>
</feature>
<gene>
    <name evidence="2" type="ORF">WS67_06725</name>
</gene>
<name>A0A124P9G5_9BURK</name>
<comment type="caution">
    <text evidence="2">The sequence shown here is derived from an EMBL/GenBank/DDBJ whole genome shotgun (WGS) entry which is preliminary data.</text>
</comment>
<dbReference type="Pfam" id="PF13532">
    <property type="entry name" value="2OG-FeII_Oxy_2"/>
    <property type="match status" value="1"/>
</dbReference>
<dbReference type="PANTHER" id="PTHR31212:SF4">
    <property type="entry name" value="ALPHA-KETOGLUTARATE-DEPENDENT DIOXYGENASE ALKB HOMOLOG 3"/>
    <property type="match status" value="1"/>
</dbReference>
<dbReference type="InterPro" id="IPR037151">
    <property type="entry name" value="AlkB-like_sf"/>
</dbReference>
<sequence>MLDLFDDLPQPDVDWYPDWLAPAEAGQLRARIVDEVAWRQDVMRTPRGPLPLPRLTAWQAEPDAVYVYSGIRNVPAPWTPAVFELKRRVEAACRARFNSVLLNRYRNGFDSMGWHADDEPELGPQPVIASVSLGAARVFDLRHNSTGAAHAYRLTDGSLLVMRGRTQQEWRHRVPKAPAVLGERINLTFRWVTARPEVARSRARG</sequence>
<dbReference type="SUPFAM" id="SSF51197">
    <property type="entry name" value="Clavaminate synthase-like"/>
    <property type="match status" value="1"/>
</dbReference>
<dbReference type="GO" id="GO:0051213">
    <property type="term" value="F:dioxygenase activity"/>
    <property type="evidence" value="ECO:0007669"/>
    <property type="project" value="InterPro"/>
</dbReference>
<dbReference type="Gene3D" id="2.60.120.590">
    <property type="entry name" value="Alpha-ketoglutarate-dependent dioxygenase AlkB-like"/>
    <property type="match status" value="1"/>
</dbReference>
<dbReference type="PROSITE" id="PS51471">
    <property type="entry name" value="FE2OG_OXY"/>
    <property type="match status" value="1"/>
</dbReference>
<dbReference type="RefSeq" id="WP_059514470.1">
    <property type="nucleotide sequence ID" value="NZ_LOWA01000018.1"/>
</dbReference>
<accession>A0A124P9G5</accession>
<keyword evidence="3" id="KW-1185">Reference proteome</keyword>
<dbReference type="EMBL" id="LOWA01000018">
    <property type="protein sequence ID" value="KVE28444.1"/>
    <property type="molecule type" value="Genomic_DNA"/>
</dbReference>
<evidence type="ECO:0000313" key="3">
    <source>
        <dbReference type="Proteomes" id="UP000062788"/>
    </source>
</evidence>
<dbReference type="AlphaFoldDB" id="A0A124P9G5"/>
<dbReference type="InterPro" id="IPR032854">
    <property type="entry name" value="ALKBH3"/>
</dbReference>
<dbReference type="GO" id="GO:0006307">
    <property type="term" value="P:DNA alkylation repair"/>
    <property type="evidence" value="ECO:0007669"/>
    <property type="project" value="InterPro"/>
</dbReference>
<dbReference type="PANTHER" id="PTHR31212">
    <property type="entry name" value="ALPHA-KETOGLUTARATE-DEPENDENT DIOXYGENASE ALKB HOMOLOG 3"/>
    <property type="match status" value="1"/>
</dbReference>
<dbReference type="InterPro" id="IPR005123">
    <property type="entry name" value="Oxoglu/Fe-dep_dioxygenase_dom"/>
</dbReference>
<protein>
    <submittedName>
        <fullName evidence="2">2OG-Fe(II) oxygenase</fullName>
    </submittedName>
</protein>
<reference evidence="2 3" key="1">
    <citation type="submission" date="2015-11" db="EMBL/GenBank/DDBJ databases">
        <title>Expanding the genomic diversity of Burkholderia species for the development of highly accurate diagnostics.</title>
        <authorList>
            <person name="Sahl J."/>
            <person name="Keim P."/>
            <person name="Wagner D."/>
        </authorList>
    </citation>
    <scope>NUCLEOTIDE SEQUENCE [LARGE SCALE GENOMIC DNA]</scope>
    <source>
        <strain evidence="2 3">TSV85</strain>
    </source>
</reference>
<dbReference type="InterPro" id="IPR027450">
    <property type="entry name" value="AlkB-like"/>
</dbReference>
<evidence type="ECO:0000259" key="1">
    <source>
        <dbReference type="PROSITE" id="PS51471"/>
    </source>
</evidence>
<proteinExistence type="predicted"/>